<evidence type="ECO:0000256" key="2">
    <source>
        <dbReference type="ARBA" id="ARBA00005689"/>
    </source>
</evidence>
<evidence type="ECO:0000259" key="11">
    <source>
        <dbReference type="SMART" id="SM01002"/>
    </source>
</evidence>
<dbReference type="PANTHER" id="PTHR10160">
    <property type="entry name" value="NAD(P) TRANSHYDROGENASE"/>
    <property type="match status" value="1"/>
</dbReference>
<dbReference type="GO" id="GO:0050661">
    <property type="term" value="F:NADP binding"/>
    <property type="evidence" value="ECO:0007669"/>
    <property type="project" value="TreeGrafter"/>
</dbReference>
<dbReference type="EMBL" id="JABBNT010000001">
    <property type="protein sequence ID" value="NMM43485.1"/>
    <property type="molecule type" value="Genomic_DNA"/>
</dbReference>
<evidence type="ECO:0000256" key="10">
    <source>
        <dbReference type="SAM" id="MobiDB-lite"/>
    </source>
</evidence>
<accession>A0A7Y0DXP7</accession>
<dbReference type="InterPro" id="IPR007698">
    <property type="entry name" value="AlaDH/PNT_NAD(H)-bd"/>
</dbReference>
<comment type="catalytic activity">
    <reaction evidence="7 9">
        <text>NAD(+) + NADPH + H(+)(in) = NADH + NADP(+) + H(+)(out)</text>
        <dbReference type="Rhea" id="RHEA:47992"/>
        <dbReference type="ChEBI" id="CHEBI:15378"/>
        <dbReference type="ChEBI" id="CHEBI:57540"/>
        <dbReference type="ChEBI" id="CHEBI:57783"/>
        <dbReference type="ChEBI" id="CHEBI:57945"/>
        <dbReference type="ChEBI" id="CHEBI:58349"/>
        <dbReference type="EC" id="7.1.1.1"/>
    </reaction>
</comment>
<evidence type="ECO:0000256" key="8">
    <source>
        <dbReference type="ARBA" id="ARBA00063359"/>
    </source>
</evidence>
<dbReference type="Pfam" id="PF05222">
    <property type="entry name" value="AlaDh_PNT_N"/>
    <property type="match status" value="1"/>
</dbReference>
<dbReference type="GO" id="GO:0016491">
    <property type="term" value="F:oxidoreductase activity"/>
    <property type="evidence" value="ECO:0007669"/>
    <property type="project" value="UniProtKB-KW"/>
</dbReference>
<comment type="function">
    <text evidence="1 9">The transhydrogenation between NADH and NADP is coupled to respiration and ATP hydrolysis and functions as a proton pump across the membrane.</text>
</comment>
<dbReference type="InterPro" id="IPR007886">
    <property type="entry name" value="AlaDH/PNT_N"/>
</dbReference>
<keyword evidence="5 9" id="KW-1278">Translocase</keyword>
<dbReference type="FunFam" id="3.40.50.720:FF:000188">
    <property type="entry name" value="NAD(P) transhydrogenase alpha subunit 1"/>
    <property type="match status" value="1"/>
</dbReference>
<dbReference type="InterPro" id="IPR008143">
    <property type="entry name" value="Ala_DH/PNT_CS2"/>
</dbReference>
<keyword evidence="6 9" id="KW-0520">NAD</keyword>
<protein>
    <recommendedName>
        <fullName evidence="9">NAD(P) transhydrogenase subunit alpha</fullName>
        <ecNumber evidence="9">7.1.1.1</ecNumber>
    </recommendedName>
</protein>
<comment type="caution">
    <text evidence="13">The sequence shown here is derived from an EMBL/GenBank/DDBJ whole genome shotgun (WGS) entry which is preliminary data.</text>
</comment>
<proteinExistence type="inferred from homology"/>
<comment type="similarity">
    <text evidence="2 9">Belongs to the AlaDH/PNT family.</text>
</comment>
<dbReference type="PANTHER" id="PTHR10160:SF19">
    <property type="entry name" value="PROTON-TRANSLOCATING NAD(P)(+) TRANSHYDROGENASE"/>
    <property type="match status" value="1"/>
</dbReference>
<dbReference type="GO" id="GO:0008750">
    <property type="term" value="F:proton-translocating NAD(P)+ transhydrogenase activity"/>
    <property type="evidence" value="ECO:0007669"/>
    <property type="project" value="UniProtKB-EC"/>
</dbReference>
<dbReference type="SUPFAM" id="SSF52283">
    <property type="entry name" value="Formate/glycerate dehydrogenase catalytic domain-like"/>
    <property type="match status" value="1"/>
</dbReference>
<feature type="domain" description="Alanine dehydrogenase/pyridine nucleotide transhydrogenase N-terminal" evidence="12">
    <location>
        <begin position="4"/>
        <end position="139"/>
    </location>
</feature>
<dbReference type="SMART" id="SM01003">
    <property type="entry name" value="AlaDh_PNT_N"/>
    <property type="match status" value="1"/>
</dbReference>
<dbReference type="InterPro" id="IPR026255">
    <property type="entry name" value="NADP_transhyd_a"/>
</dbReference>
<dbReference type="PIRSF" id="PIRSF000203">
    <property type="entry name" value="NADP_transhydrogenase_alpha"/>
    <property type="match status" value="1"/>
</dbReference>
<evidence type="ECO:0000259" key="12">
    <source>
        <dbReference type="SMART" id="SM01003"/>
    </source>
</evidence>
<dbReference type="NCBIfam" id="NF006942">
    <property type="entry name" value="PRK09424.1"/>
    <property type="match status" value="1"/>
</dbReference>
<organism evidence="13 14">
    <name type="scientific">Pacificispira spongiicola</name>
    <dbReference type="NCBI Taxonomy" id="2729598"/>
    <lineage>
        <taxon>Bacteria</taxon>
        <taxon>Pseudomonadati</taxon>
        <taxon>Pseudomonadota</taxon>
        <taxon>Alphaproteobacteria</taxon>
        <taxon>Rhodospirillales</taxon>
        <taxon>Rhodospirillaceae</taxon>
        <taxon>Pacificispira</taxon>
    </lineage>
</organism>
<feature type="compositionally biased region" description="Low complexity" evidence="10">
    <location>
        <begin position="430"/>
        <end position="447"/>
    </location>
</feature>
<keyword evidence="13" id="KW-0560">Oxidoreductase</keyword>
<evidence type="ECO:0000313" key="13">
    <source>
        <dbReference type="EMBL" id="NMM43485.1"/>
    </source>
</evidence>
<keyword evidence="14" id="KW-1185">Reference proteome</keyword>
<reference evidence="13 14" key="1">
    <citation type="submission" date="2020-04" db="EMBL/GenBank/DDBJ databases">
        <title>Rhodospirillaceae bacterium KN72 isolated from deep sea.</title>
        <authorList>
            <person name="Zhang D.-C."/>
        </authorList>
    </citation>
    <scope>NUCLEOTIDE SEQUENCE [LARGE SCALE GENOMIC DNA]</scope>
    <source>
        <strain evidence="13 14">KN72</strain>
    </source>
</reference>
<dbReference type="SMART" id="SM01002">
    <property type="entry name" value="AlaDh_PNT_C"/>
    <property type="match status" value="1"/>
</dbReference>
<feature type="compositionally biased region" description="Basic residues" evidence="10">
    <location>
        <begin position="382"/>
        <end position="414"/>
    </location>
</feature>
<dbReference type="SUPFAM" id="SSF51735">
    <property type="entry name" value="NAD(P)-binding Rossmann-fold domains"/>
    <property type="match status" value="1"/>
</dbReference>
<keyword evidence="3 9" id="KW-0547">Nucleotide-binding</keyword>
<keyword evidence="4 9" id="KW-0521">NADP</keyword>
<evidence type="ECO:0000256" key="6">
    <source>
        <dbReference type="ARBA" id="ARBA00023027"/>
    </source>
</evidence>
<evidence type="ECO:0000256" key="7">
    <source>
        <dbReference type="ARBA" id="ARBA00048202"/>
    </source>
</evidence>
<dbReference type="Pfam" id="PF01262">
    <property type="entry name" value="AlaDh_PNT_C"/>
    <property type="match status" value="1"/>
</dbReference>
<evidence type="ECO:0000256" key="5">
    <source>
        <dbReference type="ARBA" id="ARBA00022967"/>
    </source>
</evidence>
<name>A0A7Y0DXP7_9PROT</name>
<dbReference type="PROSITE" id="PS00837">
    <property type="entry name" value="ALADH_PNT_2"/>
    <property type="match status" value="1"/>
</dbReference>
<feature type="domain" description="Alanine dehydrogenase/pyridine nucleotide transhydrogenase NAD(H)-binding" evidence="11">
    <location>
        <begin position="148"/>
        <end position="314"/>
    </location>
</feature>
<evidence type="ECO:0000256" key="1">
    <source>
        <dbReference type="ARBA" id="ARBA00003943"/>
    </source>
</evidence>
<dbReference type="Gene3D" id="3.40.50.720">
    <property type="entry name" value="NAD(P)-binding Rossmann-like Domain"/>
    <property type="match status" value="2"/>
</dbReference>
<evidence type="ECO:0000313" key="14">
    <source>
        <dbReference type="Proteomes" id="UP000539372"/>
    </source>
</evidence>
<evidence type="ECO:0000256" key="4">
    <source>
        <dbReference type="ARBA" id="ARBA00022857"/>
    </source>
</evidence>
<evidence type="ECO:0000256" key="3">
    <source>
        <dbReference type="ARBA" id="ARBA00022741"/>
    </source>
</evidence>
<dbReference type="EC" id="7.1.1.1" evidence="9"/>
<dbReference type="GO" id="GO:0005886">
    <property type="term" value="C:plasma membrane"/>
    <property type="evidence" value="ECO:0007669"/>
    <property type="project" value="TreeGrafter"/>
</dbReference>
<dbReference type="GO" id="GO:0006740">
    <property type="term" value="P:NADPH regeneration"/>
    <property type="evidence" value="ECO:0007669"/>
    <property type="project" value="TreeGrafter"/>
</dbReference>
<feature type="region of interest" description="Disordered" evidence="10">
    <location>
        <begin position="375"/>
        <end position="455"/>
    </location>
</feature>
<dbReference type="InterPro" id="IPR036291">
    <property type="entry name" value="NAD(P)-bd_dom_sf"/>
</dbReference>
<evidence type="ECO:0000256" key="9">
    <source>
        <dbReference type="PIRNR" id="PIRNR000203"/>
    </source>
</evidence>
<dbReference type="CDD" id="cd05304">
    <property type="entry name" value="Rubrum_tdh"/>
    <property type="match status" value="1"/>
</dbReference>
<gene>
    <name evidence="13" type="ORF">HH303_03275</name>
</gene>
<dbReference type="Proteomes" id="UP000539372">
    <property type="component" value="Unassembled WGS sequence"/>
</dbReference>
<dbReference type="AlphaFoldDB" id="A0A7Y0DXP7"/>
<sequence length="455" mass="47320">MKIAILKERRDSEKRVAASPDSVEKFIKMNCTVTVETGAGSDASISDDAFAKAGATIAKTPAETVKGADLILKVSRPTDAEIGLFSKGQALACHAHALTETDLVAKLAAAGVTLFAMELVPRITRAQSMDILSSQANMSGYKSVLDALEHYGRALPMMSTAAGRVSPANVFVMGVGVAGLQAIATAKRLGAIVWATDVRPDTKEQVESLGGKFLAVENEEFLQAQTAGGYAKEMSDDYKRQQAALVAEKIKTMDIVITTALIPGRPAPVLVTEDHVKSMKPGSVIVDLAVETGGNCPLSEYGKVVTKHGVTLVGHANVPSRLAETTSQLFARNLLNFLTPMIDKETGKLTIDTEDEVVRGTLVCRDGAVVHERLKDMAPKKAGSKKAAAKKAAGKKSGAKKAGAKKAGTKKAAAKKASASPAPAAPAPAAPASSPASAPTSAPTSAPQQDEKKEG</sequence>
<comment type="subunit">
    <text evidence="8">Heterotrimer of two alpha chains and a beta (PntB) chain; in Rhodospirillum, the alpha chain is made of two subunits (PntAA and PntAB) and forms a dimer.</text>
</comment>